<dbReference type="FunFam" id="1.20.1270.60:FF:000079">
    <property type="entry name" value="Transcription factor SipA3"/>
    <property type="match status" value="1"/>
</dbReference>
<comment type="subcellular location">
    <subcellularLocation>
        <location evidence="1">Membrane</location>
    </subcellularLocation>
</comment>
<dbReference type="Pfam" id="PF16016">
    <property type="entry name" value="VASt"/>
    <property type="match status" value="1"/>
</dbReference>
<gene>
    <name evidence="9" type="ORF">ANIA_04066</name>
</gene>
<protein>
    <recommendedName>
        <fullName evidence="11">Transcription factor SipA3</fullName>
    </recommendedName>
</protein>
<dbReference type="Gene3D" id="1.20.1270.60">
    <property type="entry name" value="Arfaptin homology (AH) domain/BAR domain"/>
    <property type="match status" value="1"/>
</dbReference>
<dbReference type="FunFam" id="2.30.29.30:FF:000349">
    <property type="entry name" value="Transcription factor SipA3"/>
    <property type="match status" value="1"/>
</dbReference>
<dbReference type="InterPro" id="IPR031968">
    <property type="entry name" value="VASt"/>
</dbReference>
<dbReference type="CDD" id="cd07609">
    <property type="entry name" value="BAR_SIP3_fungi"/>
    <property type="match status" value="1"/>
</dbReference>
<proteinExistence type="predicted"/>
<dbReference type="RefSeq" id="XP_661670.1">
    <property type="nucleotide sequence ID" value="XM_656578.2"/>
</dbReference>
<keyword evidence="4 6" id="KW-0472">Membrane</keyword>
<dbReference type="OMA" id="TKVEWLW"/>
<dbReference type="Gene3D" id="2.30.29.30">
    <property type="entry name" value="Pleckstrin-homology domain (PH domain)/Phosphotyrosine-binding domain (PTB)"/>
    <property type="match status" value="2"/>
</dbReference>
<name>Q5B5W4_EMENI</name>
<dbReference type="STRING" id="227321.Q5B5W4"/>
<feature type="region of interest" description="Disordered" evidence="5">
    <location>
        <begin position="408"/>
        <end position="498"/>
    </location>
</feature>
<dbReference type="InterPro" id="IPR042067">
    <property type="entry name" value="Sip3_PH"/>
</dbReference>
<dbReference type="InParanoid" id="Q5B5W4"/>
<dbReference type="Proteomes" id="UP000000560">
    <property type="component" value="Chromosome II"/>
</dbReference>
<feature type="domain" description="PH" evidence="7">
    <location>
        <begin position="303"/>
        <end position="404"/>
    </location>
</feature>
<evidence type="ECO:0000259" key="8">
    <source>
        <dbReference type="PROSITE" id="PS51778"/>
    </source>
</evidence>
<accession>Q5B5W4</accession>
<reference evidence="10" key="2">
    <citation type="journal article" date="2009" name="Fungal Genet. Biol.">
        <title>The 2008 update of the Aspergillus nidulans genome annotation: a community effort.</title>
        <authorList>
            <person name="Wortman J.R."/>
            <person name="Gilsenan J.M."/>
            <person name="Joardar V."/>
            <person name="Deegan J."/>
            <person name="Clutterbuck J."/>
            <person name="Andersen M.R."/>
            <person name="Archer D."/>
            <person name="Bencina M."/>
            <person name="Braus G."/>
            <person name="Coutinho P."/>
            <person name="von Dohren H."/>
            <person name="Doonan J."/>
            <person name="Driessen A.J."/>
            <person name="Durek P."/>
            <person name="Espeso E."/>
            <person name="Fekete E."/>
            <person name="Flipphi M."/>
            <person name="Estrada C.G."/>
            <person name="Geysens S."/>
            <person name="Goldman G."/>
            <person name="de Groot P.W."/>
            <person name="Hansen K."/>
            <person name="Harris S.D."/>
            <person name="Heinekamp T."/>
            <person name="Helmstaedt K."/>
            <person name="Henrissat B."/>
            <person name="Hofmann G."/>
            <person name="Homan T."/>
            <person name="Horio T."/>
            <person name="Horiuchi H."/>
            <person name="James S."/>
            <person name="Jones M."/>
            <person name="Karaffa L."/>
            <person name="Karanyi Z."/>
            <person name="Kato M."/>
            <person name="Keller N."/>
            <person name="Kelly D.E."/>
            <person name="Kiel J.A."/>
            <person name="Kim J.M."/>
            <person name="van der Klei I.J."/>
            <person name="Klis F.M."/>
            <person name="Kovalchuk A."/>
            <person name="Krasevec N."/>
            <person name="Kubicek C.P."/>
            <person name="Liu B."/>
            <person name="Maccabe A."/>
            <person name="Meyer V."/>
            <person name="Mirabito P."/>
            <person name="Miskei M."/>
            <person name="Mos M."/>
            <person name="Mullins J."/>
            <person name="Nelson D.R."/>
            <person name="Nielsen J."/>
            <person name="Oakley B.R."/>
            <person name="Osmani S.A."/>
            <person name="Pakula T."/>
            <person name="Paszewski A."/>
            <person name="Paulsen I."/>
            <person name="Pilsyk S."/>
            <person name="Pocsi I."/>
            <person name="Punt P.J."/>
            <person name="Ram A.F."/>
            <person name="Ren Q."/>
            <person name="Robellet X."/>
            <person name="Robson G."/>
            <person name="Seiboth B."/>
            <person name="van Solingen P."/>
            <person name="Specht T."/>
            <person name="Sun J."/>
            <person name="Taheri-Talesh N."/>
            <person name="Takeshita N."/>
            <person name="Ussery D."/>
            <person name="vanKuyk P.A."/>
            <person name="Visser H."/>
            <person name="van de Vondervoort P.J."/>
            <person name="de Vries R.P."/>
            <person name="Walton J."/>
            <person name="Xiang X."/>
            <person name="Xiong Y."/>
            <person name="Zeng A.P."/>
            <person name="Brandt B.W."/>
            <person name="Cornell M.J."/>
            <person name="van den Hondel C.A."/>
            <person name="Visser J."/>
            <person name="Oliver S.G."/>
            <person name="Turner G."/>
        </authorList>
    </citation>
    <scope>GENOME REANNOTATION</scope>
    <source>
        <strain evidence="10">FGSC A4 / ATCC 38163 / CBS 112.46 / NRRL 194 / M139</strain>
    </source>
</reference>
<evidence type="ECO:0000256" key="3">
    <source>
        <dbReference type="ARBA" id="ARBA00022989"/>
    </source>
</evidence>
<dbReference type="EMBL" id="BN001302">
    <property type="protein sequence ID" value="CBF74775.1"/>
    <property type="molecule type" value="Genomic_DNA"/>
</dbReference>
<feature type="compositionally biased region" description="Polar residues" evidence="5">
    <location>
        <begin position="410"/>
        <end position="421"/>
    </location>
</feature>
<dbReference type="OrthoDB" id="10070851at2759"/>
<keyword evidence="3 6" id="KW-1133">Transmembrane helix</keyword>
<dbReference type="GO" id="GO:0005783">
    <property type="term" value="C:endoplasmic reticulum"/>
    <property type="evidence" value="ECO:0000318"/>
    <property type="project" value="GO_Central"/>
</dbReference>
<feature type="domain" description="VASt" evidence="8">
    <location>
        <begin position="795"/>
        <end position="995"/>
    </location>
</feature>
<reference evidence="10" key="1">
    <citation type="journal article" date="2005" name="Nature">
        <title>Sequencing of Aspergillus nidulans and comparative analysis with A. fumigatus and A. oryzae.</title>
        <authorList>
            <person name="Galagan J.E."/>
            <person name="Calvo S.E."/>
            <person name="Cuomo C."/>
            <person name="Ma L.J."/>
            <person name="Wortman J.R."/>
            <person name="Batzoglou S."/>
            <person name="Lee S.I."/>
            <person name="Basturkmen M."/>
            <person name="Spevak C.C."/>
            <person name="Clutterbuck J."/>
            <person name="Kapitonov V."/>
            <person name="Jurka J."/>
            <person name="Scazzocchio C."/>
            <person name="Farman M."/>
            <person name="Butler J."/>
            <person name="Purcell S."/>
            <person name="Harris S."/>
            <person name="Braus G.H."/>
            <person name="Draht O."/>
            <person name="Busch S."/>
            <person name="D'Enfert C."/>
            <person name="Bouchier C."/>
            <person name="Goldman G.H."/>
            <person name="Bell-Pedersen D."/>
            <person name="Griffiths-Jones S."/>
            <person name="Doonan J.H."/>
            <person name="Yu J."/>
            <person name="Vienken K."/>
            <person name="Pain A."/>
            <person name="Freitag M."/>
            <person name="Selker E.U."/>
            <person name="Archer D.B."/>
            <person name="Penalva M.A."/>
            <person name="Oakley B.R."/>
            <person name="Momany M."/>
            <person name="Tanaka T."/>
            <person name="Kumagai T."/>
            <person name="Asai K."/>
            <person name="Machida M."/>
            <person name="Nierman W.C."/>
            <person name="Denning D.W."/>
            <person name="Caddick M."/>
            <person name="Hynes M."/>
            <person name="Paoletti M."/>
            <person name="Fischer R."/>
            <person name="Miller B."/>
            <person name="Dyer P."/>
            <person name="Sachs M.S."/>
            <person name="Osmani S.A."/>
            <person name="Birren B.W."/>
        </authorList>
    </citation>
    <scope>NUCLEOTIDE SEQUENCE [LARGE SCALE GENOMIC DNA]</scope>
    <source>
        <strain evidence="10">FGSC A4 / ATCC 38163 / CBS 112.46 / NRRL 194 / M139</strain>
    </source>
</reference>
<dbReference type="CDD" id="cd13280">
    <property type="entry name" value="PH_SIP3"/>
    <property type="match status" value="1"/>
</dbReference>
<sequence>MSTQPQTPLPQVGKLVSVVPVGLKEAALDSPTFRATTLHFSDQIEYTERWLDGYAKAASRLATELAALEGIVGAFLSYSTNPLMVSEAILDHDYTLSSMRRCGESSKDMWNGLVFAARKIENIVSEPIRIFIQEDLRSFKENRRILDQTQKQYDTLQARYSSQSKSKEPSALREDAFQLHEARKAYLKASMDFSVQAPQIRNALDRLLIRVSFDQWRELKTLHSNHAGVFAKWSQEMDRIKGWVHEMEGSERYSKRELFSARSQIEDAAEVAARPSRELEDYSVSTVPYLGSRPLSFNTKDARPEKQGWVNLRTVSSRPTRTTWVRRWAFLKNGIFGCLVQGMRTGAVEETERIGVLLCSIRPAFQEERRFCFEVKTKSNNIMLQAETQKELMDWISAFEAAKRKALENPASTDVSVSGKPTVQDPAFAISQPPAPEFAADPTDYLTPNVSDEQISSDRNGMLPLPDRDPSTFRNSSDLGGHRRLTLDPESPAKDHTSRLIQKLDLHRRSNNAVQSSTSIPGAGGGISSLISASHSAILSAEIDTNKLLPPSTLTPMTLANPPAPTNLSKATVLVSNERGLGVGLGDRTGGMPSGMMANLWGSSNWGFMNKLELEYAGVSEEKIQNQEPGTADLDTTGGSAGSKLKARHRPTVSLDGDASKVQRAILGIAHEYPDYYPPQLKIQDAQFRLLFPNVKKEEPLVLVFRATWNPNDQQEFPGRAYVTTRNIYFYSHYFGLVLTTSVSLEKIKEVTGAPGRDCDFLFLHTIPPPGNDTPGRITVKTFLEPLKVLQKRLNFLIHDSTAVEPMELEAIFKTLNKMATEQFTRTPSLDSWEDVTVGDKTCEAEDTKKATLQSAIYIDKNLDLNRARAGSDAPKFRLPNQPVQHQTRPMGRTDVKAISDYQLIDVLNDHLCYVITDKRTPWHLPFRRNFRLVNKIVITFVAKGKCKLSVYTKVEWLWSPYGIQRVINKQAMGDLEEDAMDLVDLVGDQVRKLGVHSRTKKAITIFGHVGRQALTSQFNIGPDAKVERRRPRTQRTLFQMLYETFVSFFQSAISSIIIWIFGSLRWVFKTANANKIIIALLASSVLLNGFYSTRATADWWHERNVENFMARMGIHPDQVMTKAIYMRDIDEEIANSTVGQSDNVSDCFYTFQQQTIRDSSVPVSLSTSSREAVARGATRRIQQTRERLGVYRYNLLVALRVVNSIEKEVLQSEWERWLQQELRRCRQVENLLTADGDDESGTEGSQTVLRGLDGDVRQWYETYCSSCQKEQERFVTEAQT</sequence>
<evidence type="ECO:0000313" key="9">
    <source>
        <dbReference type="EMBL" id="CBF74775.1"/>
    </source>
</evidence>
<feature type="region of interest" description="Disordered" evidence="5">
    <location>
        <begin position="624"/>
        <end position="652"/>
    </location>
</feature>
<evidence type="ECO:0000256" key="4">
    <source>
        <dbReference type="ARBA" id="ARBA00023136"/>
    </source>
</evidence>
<dbReference type="PROSITE" id="PS51778">
    <property type="entry name" value="VAST"/>
    <property type="match status" value="1"/>
</dbReference>
<keyword evidence="10" id="KW-1185">Reference proteome</keyword>
<evidence type="ECO:0000256" key="1">
    <source>
        <dbReference type="ARBA" id="ARBA00004370"/>
    </source>
</evidence>
<dbReference type="FunCoup" id="Q5B5W4">
    <property type="interactions" value="43"/>
</dbReference>
<dbReference type="eggNOG" id="ENOG502QU87">
    <property type="taxonomic scope" value="Eukaryota"/>
</dbReference>
<dbReference type="GO" id="GO:0005886">
    <property type="term" value="C:plasma membrane"/>
    <property type="evidence" value="ECO:0000318"/>
    <property type="project" value="GO_Central"/>
</dbReference>
<dbReference type="InterPro" id="IPR001849">
    <property type="entry name" value="PH_domain"/>
</dbReference>
<dbReference type="HOGENOM" id="CLU_001720_0_0_1"/>
<dbReference type="InterPro" id="IPR027267">
    <property type="entry name" value="AH/BAR_dom_sf"/>
</dbReference>
<dbReference type="SUPFAM" id="SSF50729">
    <property type="entry name" value="PH domain-like"/>
    <property type="match status" value="1"/>
</dbReference>
<dbReference type="GeneID" id="2873487"/>
<evidence type="ECO:0000256" key="6">
    <source>
        <dbReference type="SAM" id="Phobius"/>
    </source>
</evidence>
<feature type="compositionally biased region" description="Polar residues" evidence="5">
    <location>
        <begin position="446"/>
        <end position="459"/>
    </location>
</feature>
<organism evidence="9 10">
    <name type="scientific">Emericella nidulans (strain FGSC A4 / ATCC 38163 / CBS 112.46 / NRRL 194 / M139)</name>
    <name type="common">Aspergillus nidulans</name>
    <dbReference type="NCBI Taxonomy" id="227321"/>
    <lineage>
        <taxon>Eukaryota</taxon>
        <taxon>Fungi</taxon>
        <taxon>Dikarya</taxon>
        <taxon>Ascomycota</taxon>
        <taxon>Pezizomycotina</taxon>
        <taxon>Eurotiomycetes</taxon>
        <taxon>Eurotiomycetidae</taxon>
        <taxon>Eurotiales</taxon>
        <taxon>Aspergillaceae</taxon>
        <taxon>Aspergillus</taxon>
        <taxon>Aspergillus subgen. Nidulantes</taxon>
    </lineage>
</organism>
<feature type="transmembrane region" description="Helical" evidence="6">
    <location>
        <begin position="1041"/>
        <end position="1062"/>
    </location>
</feature>
<accession>C8V5H2</accession>
<dbReference type="SMART" id="SM00233">
    <property type="entry name" value="PH"/>
    <property type="match status" value="1"/>
</dbReference>
<evidence type="ECO:0008006" key="11">
    <source>
        <dbReference type="Google" id="ProtNLM"/>
    </source>
</evidence>
<dbReference type="InterPro" id="IPR011993">
    <property type="entry name" value="PH-like_dom_sf"/>
</dbReference>
<feature type="compositionally biased region" description="Basic and acidic residues" evidence="5">
    <location>
        <begin position="485"/>
        <end position="498"/>
    </location>
</feature>
<keyword evidence="2 6" id="KW-0812">Transmembrane</keyword>
<evidence type="ECO:0000313" key="10">
    <source>
        <dbReference type="Proteomes" id="UP000000560"/>
    </source>
</evidence>
<dbReference type="PANTHER" id="PTHR14248">
    <property type="entry name" value="CYCLIN Y, ISOFORM A"/>
    <property type="match status" value="1"/>
</dbReference>
<evidence type="ECO:0000256" key="2">
    <source>
        <dbReference type="ARBA" id="ARBA00022692"/>
    </source>
</evidence>
<dbReference type="SUPFAM" id="SSF103657">
    <property type="entry name" value="BAR/IMD domain-like"/>
    <property type="match status" value="1"/>
</dbReference>
<dbReference type="KEGG" id="ani:ANIA_04066"/>
<dbReference type="InterPro" id="IPR039463">
    <property type="entry name" value="Sip3/Lam1_BAR"/>
</dbReference>
<dbReference type="InterPro" id="IPR004148">
    <property type="entry name" value="BAR_dom"/>
</dbReference>
<dbReference type="Pfam" id="PF16746">
    <property type="entry name" value="BAR_3"/>
    <property type="match status" value="1"/>
</dbReference>
<dbReference type="Pfam" id="PF00169">
    <property type="entry name" value="PH"/>
    <property type="match status" value="1"/>
</dbReference>
<evidence type="ECO:0000259" key="7">
    <source>
        <dbReference type="PROSITE" id="PS50003"/>
    </source>
</evidence>
<dbReference type="PROSITE" id="PS50003">
    <property type="entry name" value="PH_DOMAIN"/>
    <property type="match status" value="1"/>
</dbReference>
<evidence type="ECO:0000256" key="5">
    <source>
        <dbReference type="SAM" id="MobiDB-lite"/>
    </source>
</evidence>